<dbReference type="Pfam" id="PF04954">
    <property type="entry name" value="SIP"/>
    <property type="match status" value="1"/>
</dbReference>
<dbReference type="Proteomes" id="UP000245283">
    <property type="component" value="Unassembled WGS sequence"/>
</dbReference>
<dbReference type="RefSeq" id="WP_109093981.1">
    <property type="nucleotide sequence ID" value="NZ_QETB01000004.1"/>
</dbReference>
<proteinExistence type="predicted"/>
<dbReference type="Pfam" id="PF08021">
    <property type="entry name" value="FAD_binding_9"/>
    <property type="match status" value="1"/>
</dbReference>
<protein>
    <submittedName>
        <fullName evidence="2">Siderophore-interacting protein</fullName>
    </submittedName>
</protein>
<dbReference type="PANTHER" id="PTHR30157:SF0">
    <property type="entry name" value="NADPH-DEPENDENT FERRIC-CHELATE REDUCTASE"/>
    <property type="match status" value="1"/>
</dbReference>
<comment type="caution">
    <text evidence="2">The sequence shown here is derived from an EMBL/GenBank/DDBJ whole genome shotgun (WGS) entry which is preliminary data.</text>
</comment>
<accession>A0A2V1K9N8</accession>
<dbReference type="OrthoDB" id="3291337at2"/>
<dbReference type="InterPro" id="IPR017927">
    <property type="entry name" value="FAD-bd_FR_type"/>
</dbReference>
<dbReference type="GO" id="GO:0016491">
    <property type="term" value="F:oxidoreductase activity"/>
    <property type="evidence" value="ECO:0007669"/>
    <property type="project" value="InterPro"/>
</dbReference>
<feature type="domain" description="FAD-binding FR-type" evidence="1">
    <location>
        <begin position="16"/>
        <end position="158"/>
    </location>
</feature>
<name>A0A2V1K9N8_9ACTO</name>
<dbReference type="SUPFAM" id="SSF63380">
    <property type="entry name" value="Riboflavin synthase domain-like"/>
    <property type="match status" value="1"/>
</dbReference>
<dbReference type="InterPro" id="IPR017938">
    <property type="entry name" value="Riboflavin_synthase-like_b-brl"/>
</dbReference>
<reference evidence="3" key="1">
    <citation type="submission" date="2018-05" db="EMBL/GenBank/DDBJ databases">
        <authorList>
            <person name="Li Y."/>
        </authorList>
    </citation>
    <scope>NUCLEOTIDE SEQUENCE [LARGE SCALE GENOMIC DNA]</scope>
    <source>
        <strain evidence="3">sk1b4</strain>
    </source>
</reference>
<dbReference type="PROSITE" id="PS51384">
    <property type="entry name" value="FAD_FR"/>
    <property type="match status" value="1"/>
</dbReference>
<dbReference type="Gene3D" id="3.40.50.80">
    <property type="entry name" value="Nucleotide-binding domain of ferredoxin-NADP reductase (FNR) module"/>
    <property type="match status" value="1"/>
</dbReference>
<dbReference type="InterPro" id="IPR013113">
    <property type="entry name" value="SIP_FAD-bd"/>
</dbReference>
<dbReference type="AlphaFoldDB" id="A0A2V1K9N8"/>
<dbReference type="InterPro" id="IPR007037">
    <property type="entry name" value="SIP_rossman_dom"/>
</dbReference>
<dbReference type="Gene3D" id="2.40.30.10">
    <property type="entry name" value="Translation factors"/>
    <property type="match status" value="1"/>
</dbReference>
<evidence type="ECO:0000259" key="1">
    <source>
        <dbReference type="PROSITE" id="PS51384"/>
    </source>
</evidence>
<sequence length="262" mass="29702">MTQHAEQITPRKPQQASVRKFRVYESRRISPSFQRVTIQSTDPEFDQEFTYFGFDHWFRLFFAAGSSPLELPYGGLDGWYQRLTALEHPPIVRNYTIREARKSGSTWQFDVDFVLHRGQSGQVEGEAARWALRTKPGDELGFLDQGCIFSTHGRSPLLLVSDETGLPGAEGILHSLDPNNTQCILEVPQPGDVRGLPIDPIWVFRNGRSGQAALEALRSITLDPESDAYIVGESDFVLAARQICLKDGLRKNRIDFCGYWRK</sequence>
<dbReference type="InterPro" id="IPR039374">
    <property type="entry name" value="SIP_fam"/>
</dbReference>
<keyword evidence="3" id="KW-1185">Reference proteome</keyword>
<dbReference type="InterPro" id="IPR039261">
    <property type="entry name" value="FNR_nucleotide-bd"/>
</dbReference>
<organism evidence="2 3">
    <name type="scientific">Ancrocorticia populi</name>
    <dbReference type="NCBI Taxonomy" id="2175228"/>
    <lineage>
        <taxon>Bacteria</taxon>
        <taxon>Bacillati</taxon>
        <taxon>Actinomycetota</taxon>
        <taxon>Actinomycetes</taxon>
        <taxon>Actinomycetales</taxon>
        <taxon>Actinomycetaceae</taxon>
        <taxon>Ancrocorticia</taxon>
    </lineage>
</organism>
<gene>
    <name evidence="2" type="ORF">DD236_08740</name>
</gene>
<dbReference type="PANTHER" id="PTHR30157">
    <property type="entry name" value="FERRIC REDUCTASE, NADPH-DEPENDENT"/>
    <property type="match status" value="1"/>
</dbReference>
<dbReference type="EMBL" id="QETB01000004">
    <property type="protein sequence ID" value="PWF26154.1"/>
    <property type="molecule type" value="Genomic_DNA"/>
</dbReference>
<evidence type="ECO:0000313" key="3">
    <source>
        <dbReference type="Proteomes" id="UP000245283"/>
    </source>
</evidence>
<evidence type="ECO:0000313" key="2">
    <source>
        <dbReference type="EMBL" id="PWF26154.1"/>
    </source>
</evidence>
<dbReference type="CDD" id="cd06193">
    <property type="entry name" value="siderophore_interacting"/>
    <property type="match status" value="1"/>
</dbReference>